<accession>A0A6M7WVD9</accession>
<gene>
    <name evidence="2" type="ORF">EB235_27640</name>
</gene>
<dbReference type="Proteomes" id="UP000503017">
    <property type="component" value="Chromosome"/>
</dbReference>
<dbReference type="AlphaFoldDB" id="A0A6M7WVD9"/>
<keyword evidence="2" id="KW-0489">Methyltransferase</keyword>
<dbReference type="GO" id="GO:0008168">
    <property type="term" value="F:methyltransferase activity"/>
    <property type="evidence" value="ECO:0007669"/>
    <property type="project" value="UniProtKB-KW"/>
</dbReference>
<proteinExistence type="predicted"/>
<evidence type="ECO:0000313" key="2">
    <source>
        <dbReference type="EMBL" id="QKD04793.1"/>
    </source>
</evidence>
<dbReference type="Gene3D" id="3.40.50.150">
    <property type="entry name" value="Vaccinia Virus protein VP39"/>
    <property type="match status" value="1"/>
</dbReference>
<sequence length="302" mass="34004">MGFWRGKGDTEYFRRLGGRLDQFGPDLSAEIIKHLDYLAKKAGVSRDWVSSGLPFAVSRRVHADAVKNIDAVMRKSEAGDGDARGDDQRPWSAHPTKTDAVTQKLIERAERELEGWCSREKSTVIADIVISERAQICVEIGVYGGRSLIPVAAALKQNGKGEIYGIETWDPTIATEYVTNESNDTWWRGIDFNAIKRNFYRFIAEQDLASQVRIIEAPSADAASLFKTLDYLHIDGAHSTYNAAEDVVLYAKKVRRRGIIILDDTNWPTTKPAVDILDSICERIREFKDEHGNVACILFRKR</sequence>
<name>A0A6M7WVD9_RHILI</name>
<dbReference type="EMBL" id="CP033367">
    <property type="protein sequence ID" value="QKD04793.1"/>
    <property type="molecule type" value="Genomic_DNA"/>
</dbReference>
<dbReference type="GO" id="GO:0032259">
    <property type="term" value="P:methylation"/>
    <property type="evidence" value="ECO:0007669"/>
    <property type="project" value="UniProtKB-KW"/>
</dbReference>
<dbReference type="SUPFAM" id="SSF53335">
    <property type="entry name" value="S-adenosyl-L-methionine-dependent methyltransferases"/>
    <property type="match status" value="1"/>
</dbReference>
<keyword evidence="2" id="KW-0808">Transferase</keyword>
<evidence type="ECO:0000313" key="3">
    <source>
        <dbReference type="Proteomes" id="UP000503017"/>
    </source>
</evidence>
<evidence type="ECO:0000256" key="1">
    <source>
        <dbReference type="SAM" id="MobiDB-lite"/>
    </source>
</evidence>
<dbReference type="InterPro" id="IPR029063">
    <property type="entry name" value="SAM-dependent_MTases_sf"/>
</dbReference>
<feature type="region of interest" description="Disordered" evidence="1">
    <location>
        <begin position="76"/>
        <end position="97"/>
    </location>
</feature>
<reference evidence="2 3" key="1">
    <citation type="submission" date="2018-10" db="EMBL/GenBank/DDBJ databases">
        <authorList>
            <person name="Perry B.J."/>
            <person name="Sullivan J.T."/>
            <person name="Murphy R.J.T."/>
            <person name="Ramsay J.P."/>
            <person name="Ronson C.W."/>
        </authorList>
    </citation>
    <scope>NUCLEOTIDE SEQUENCE [LARGE SCALE GENOMIC DNA]</scope>
    <source>
        <strain evidence="2 3">R88b</strain>
    </source>
</reference>
<feature type="compositionally biased region" description="Basic and acidic residues" evidence="1">
    <location>
        <begin position="76"/>
        <end position="89"/>
    </location>
</feature>
<protein>
    <submittedName>
        <fullName evidence="2">Class I SAM-dependent methyltransferase</fullName>
    </submittedName>
</protein>
<dbReference type="Pfam" id="PF13578">
    <property type="entry name" value="Methyltransf_24"/>
    <property type="match status" value="1"/>
</dbReference>
<organism evidence="2 3">
    <name type="scientific">Mesorhizobium loti R88b</name>
    <dbReference type="NCBI Taxonomy" id="935548"/>
    <lineage>
        <taxon>Bacteria</taxon>
        <taxon>Pseudomonadati</taxon>
        <taxon>Pseudomonadota</taxon>
        <taxon>Alphaproteobacteria</taxon>
        <taxon>Hyphomicrobiales</taxon>
        <taxon>Phyllobacteriaceae</taxon>
        <taxon>Mesorhizobium</taxon>
    </lineage>
</organism>